<keyword evidence="3" id="KW-1185">Reference proteome</keyword>
<proteinExistence type="predicted"/>
<name>A0A1A8TEN0_9GAMM</name>
<dbReference type="AlphaFoldDB" id="A0A1A8TEN0"/>
<dbReference type="RefSeq" id="WP_175365291.1">
    <property type="nucleotide sequence ID" value="NZ_FLOB01000003.1"/>
</dbReference>
<reference evidence="2 3" key="1">
    <citation type="submission" date="2016-06" db="EMBL/GenBank/DDBJ databases">
        <authorList>
            <person name="Kjaerup R.B."/>
            <person name="Dalgaard T.S."/>
            <person name="Juul-Madsen H.R."/>
        </authorList>
    </citation>
    <scope>NUCLEOTIDE SEQUENCE [LARGE SCALE GENOMIC DNA]</scope>
    <source>
        <strain evidence="2 3">CECT 8886</strain>
    </source>
</reference>
<protein>
    <submittedName>
        <fullName evidence="2">Uncharacterized protein</fullName>
    </submittedName>
</protein>
<evidence type="ECO:0000313" key="2">
    <source>
        <dbReference type="EMBL" id="SBS30293.1"/>
    </source>
</evidence>
<gene>
    <name evidence="2" type="ORF">MSP8886_01761</name>
</gene>
<evidence type="ECO:0000313" key="3">
    <source>
        <dbReference type="Proteomes" id="UP000092544"/>
    </source>
</evidence>
<sequence length="53" mass="6295">MFEFIMFVAACAAIAFFAVTIQRQVSQPKKTMQPIKIETEKKSPKRMPHRRYY</sequence>
<evidence type="ECO:0000256" key="1">
    <source>
        <dbReference type="SAM" id="MobiDB-lite"/>
    </source>
</evidence>
<feature type="region of interest" description="Disordered" evidence="1">
    <location>
        <begin position="30"/>
        <end position="53"/>
    </location>
</feature>
<organism evidence="2 3">
    <name type="scientific">Marinomonas spartinae</name>
    <dbReference type="NCBI Taxonomy" id="1792290"/>
    <lineage>
        <taxon>Bacteria</taxon>
        <taxon>Pseudomonadati</taxon>
        <taxon>Pseudomonadota</taxon>
        <taxon>Gammaproteobacteria</taxon>
        <taxon>Oceanospirillales</taxon>
        <taxon>Oceanospirillaceae</taxon>
        <taxon>Marinomonas</taxon>
    </lineage>
</organism>
<feature type="compositionally biased region" description="Basic residues" evidence="1">
    <location>
        <begin position="43"/>
        <end position="53"/>
    </location>
</feature>
<dbReference type="Proteomes" id="UP000092544">
    <property type="component" value="Unassembled WGS sequence"/>
</dbReference>
<dbReference type="EMBL" id="FLOB01000003">
    <property type="protein sequence ID" value="SBS30293.1"/>
    <property type="molecule type" value="Genomic_DNA"/>
</dbReference>
<accession>A0A1A8TEN0</accession>